<feature type="region of interest" description="Disordered" evidence="3">
    <location>
        <begin position="983"/>
        <end position="1064"/>
    </location>
</feature>
<evidence type="ECO:0000313" key="7">
    <source>
        <dbReference type="Proteomes" id="UP000572817"/>
    </source>
</evidence>
<accession>A0A8H4J704</accession>
<dbReference type="InterPro" id="IPR004358">
    <property type="entry name" value="Sig_transdc_His_kin-like_C"/>
</dbReference>
<dbReference type="InterPro" id="IPR011006">
    <property type="entry name" value="CheY-like_superfamily"/>
</dbReference>
<evidence type="ECO:0000256" key="1">
    <source>
        <dbReference type="ARBA" id="ARBA00022553"/>
    </source>
</evidence>
<dbReference type="Gene3D" id="1.10.287.130">
    <property type="match status" value="1"/>
</dbReference>
<dbReference type="PANTHER" id="PTHR43719">
    <property type="entry name" value="TWO-COMPONENT HISTIDINE KINASE"/>
    <property type="match status" value="1"/>
</dbReference>
<dbReference type="CDD" id="cd17546">
    <property type="entry name" value="REC_hyHK_CKI1_RcsC-like"/>
    <property type="match status" value="1"/>
</dbReference>
<dbReference type="InterPro" id="IPR003661">
    <property type="entry name" value="HisK_dim/P_dom"/>
</dbReference>
<dbReference type="SUPFAM" id="SSF52172">
    <property type="entry name" value="CheY-like"/>
    <property type="match status" value="1"/>
</dbReference>
<evidence type="ECO:0000259" key="5">
    <source>
        <dbReference type="PROSITE" id="PS50110"/>
    </source>
</evidence>
<dbReference type="FunFam" id="1.10.287.130:FF:000023">
    <property type="entry name" value="Sensor histidine kinase/response regulator, putative"/>
    <property type="match status" value="1"/>
</dbReference>
<evidence type="ECO:0000313" key="6">
    <source>
        <dbReference type="EMBL" id="KAF4312093.1"/>
    </source>
</evidence>
<dbReference type="InterPro" id="IPR050956">
    <property type="entry name" value="2C_system_His_kinase"/>
</dbReference>
<dbReference type="InterPro" id="IPR005467">
    <property type="entry name" value="His_kinase_dom"/>
</dbReference>
<dbReference type="Pfam" id="PF02518">
    <property type="entry name" value="HATPase_c"/>
    <property type="match status" value="1"/>
</dbReference>
<protein>
    <submittedName>
        <fullName evidence="6">Sensor histidine kinase response protein</fullName>
    </submittedName>
</protein>
<dbReference type="SUPFAM" id="SSF55781">
    <property type="entry name" value="GAF domain-like"/>
    <property type="match status" value="1"/>
</dbReference>
<dbReference type="InterPro" id="IPR036097">
    <property type="entry name" value="HisK_dim/P_sf"/>
</dbReference>
<evidence type="ECO:0000256" key="2">
    <source>
        <dbReference type="PROSITE-ProRule" id="PRU00169"/>
    </source>
</evidence>
<evidence type="ECO:0000259" key="4">
    <source>
        <dbReference type="PROSITE" id="PS50109"/>
    </source>
</evidence>
<comment type="caution">
    <text evidence="6">The sequence shown here is derived from an EMBL/GenBank/DDBJ whole genome shotgun (WGS) entry which is preliminary data.</text>
</comment>
<dbReference type="Pfam" id="PF00072">
    <property type="entry name" value="Response_reg"/>
    <property type="match status" value="1"/>
</dbReference>
<dbReference type="SMART" id="SM00388">
    <property type="entry name" value="HisKA"/>
    <property type="match status" value="1"/>
</dbReference>
<organism evidence="6 7">
    <name type="scientific">Botryosphaeria dothidea</name>
    <dbReference type="NCBI Taxonomy" id="55169"/>
    <lineage>
        <taxon>Eukaryota</taxon>
        <taxon>Fungi</taxon>
        <taxon>Dikarya</taxon>
        <taxon>Ascomycota</taxon>
        <taxon>Pezizomycotina</taxon>
        <taxon>Dothideomycetes</taxon>
        <taxon>Dothideomycetes incertae sedis</taxon>
        <taxon>Botryosphaeriales</taxon>
        <taxon>Botryosphaeriaceae</taxon>
        <taxon>Botryosphaeria</taxon>
    </lineage>
</organism>
<feature type="compositionally biased region" description="Pro residues" evidence="3">
    <location>
        <begin position="1032"/>
        <end position="1042"/>
    </location>
</feature>
<dbReference type="Proteomes" id="UP000572817">
    <property type="component" value="Unassembled WGS sequence"/>
</dbReference>
<dbReference type="SMART" id="SM00448">
    <property type="entry name" value="REC"/>
    <property type="match status" value="1"/>
</dbReference>
<evidence type="ECO:0000256" key="3">
    <source>
        <dbReference type="SAM" id="MobiDB-lite"/>
    </source>
</evidence>
<dbReference type="InterPro" id="IPR001789">
    <property type="entry name" value="Sig_transdc_resp-reg_receiver"/>
</dbReference>
<dbReference type="Gene3D" id="3.30.565.10">
    <property type="entry name" value="Histidine kinase-like ATPase, C-terminal domain"/>
    <property type="match status" value="1"/>
</dbReference>
<dbReference type="PANTHER" id="PTHR43719:SF11">
    <property type="entry name" value="HISTIDINE KINASE_RESPONSE REGULATOR, PUTATIVE-RELATED"/>
    <property type="match status" value="1"/>
</dbReference>
<dbReference type="PRINTS" id="PR00344">
    <property type="entry name" value="BCTRLSENSOR"/>
</dbReference>
<reference evidence="6" key="1">
    <citation type="submission" date="2020-04" db="EMBL/GenBank/DDBJ databases">
        <title>Genome Assembly and Annotation of Botryosphaeria dothidea sdau 11-99, a Latent Pathogen of Apple Fruit Ring Rot in China.</title>
        <authorList>
            <person name="Yu C."/>
            <person name="Diao Y."/>
            <person name="Lu Q."/>
            <person name="Zhao J."/>
            <person name="Cui S."/>
            <person name="Peng C."/>
            <person name="He B."/>
            <person name="Liu H."/>
        </authorList>
    </citation>
    <scope>NUCLEOTIDE SEQUENCE [LARGE SCALE GENOMIC DNA]</scope>
    <source>
        <strain evidence="6">Sdau11-99</strain>
    </source>
</reference>
<feature type="compositionally biased region" description="Low complexity" evidence="3">
    <location>
        <begin position="411"/>
        <end position="425"/>
    </location>
</feature>
<feature type="compositionally biased region" description="Low complexity" evidence="3">
    <location>
        <begin position="1048"/>
        <end position="1060"/>
    </location>
</feature>
<feature type="domain" description="Response regulatory" evidence="5">
    <location>
        <begin position="1068"/>
        <end position="1209"/>
    </location>
</feature>
<keyword evidence="1 2" id="KW-0597">Phosphoprotein</keyword>
<name>A0A8H4J704_9PEZI</name>
<dbReference type="OrthoDB" id="10249433at2759"/>
<keyword evidence="6" id="KW-0808">Transferase</keyword>
<feature type="modified residue" description="4-aspartylphosphate" evidence="2">
    <location>
        <position position="1123"/>
    </location>
</feature>
<feature type="region of interest" description="Disordered" evidence="3">
    <location>
        <begin position="401"/>
        <end position="425"/>
    </location>
</feature>
<dbReference type="InterPro" id="IPR036890">
    <property type="entry name" value="HATPase_C_sf"/>
</dbReference>
<dbReference type="PROSITE" id="PS50110">
    <property type="entry name" value="RESPONSE_REGULATORY"/>
    <property type="match status" value="1"/>
</dbReference>
<keyword evidence="7" id="KW-1185">Reference proteome</keyword>
<dbReference type="AlphaFoldDB" id="A0A8H4J704"/>
<dbReference type="Pfam" id="PF00512">
    <property type="entry name" value="HisKA"/>
    <property type="match status" value="1"/>
</dbReference>
<gene>
    <name evidence="6" type="ORF">GTA08_BOTSDO12096</name>
</gene>
<keyword evidence="6" id="KW-0418">Kinase</keyword>
<dbReference type="SUPFAM" id="SSF47384">
    <property type="entry name" value="Homodimeric domain of signal transducing histidine kinase"/>
    <property type="match status" value="1"/>
</dbReference>
<sequence>MRSPLDLDAERVRVKKLVSYFGPLGIVPRHPGDLPRDVISDCPVLATDGTLTALAQLAPLRLSCDRSFVSLIDRKHRYIIAEATRSLAYFEGPENSRDSVYLGVVALDIAQRELPNAIHAFTDTTGQADICTPNVQAGRSKFRIRSLQDDEDYSDRPYVHGWPYVRTYLEVPLRAATGQVIGSFCAVDNRLRGDWDEDDAAVRTMHDIARVIMDHLDLVKMKDQHKRVERLVDNLCVYVEENTMRNSAEDGATTDDSPAEELSEESSGSSPEPGPMGARSAIFSPSDGSLATELTTPSPGPRPDPFESASSPRPEDLHFRESMLNPRPEGLLAIERASHLKPGMRLKAAISVSSASGRLHPKSRPSNVPDTFSRAARLIQEATDVEGIMFLDASPNGFATRLNPDIGGPGSNRSSASSSPSRVSNSTKVCKTLGIAINGEPTTTGKTFAVPEPLLQRLLQAYPKGAIFFTGDLEELDGNSADVQRLFEIFTPARFILFMPLWDYFKEAWYAATIGWSSSPRPLFASEDLIYISAFGNSIMAEISRLEAVTISYAKSNFISSISHELRSPLHGILASVELLEQTALDTDRLRLFEMIEMCGTTLLETMEHLLDFAEINHFTGMGRQTSSDSLTSNRERNRDKKGYLSLSRTVDLSVLVQEVVEGAYLGHFAQTNSELEKTGILEDTSGAGEGCMPDRNPVVFTMDIKCCSDWLMHIEPGAWRRIVLNLVGNALKYTERGSIEVALELVDGPSGSDSPPAGNSDHGIRYVRFSIKDTGRGIGVNYLKHRIFTPYAQENPLVNGTGLGLSIVNRLVTYLGGTIDIRSEVGVGTQVQVTVPVPMSAGSPTLKPAEPAQPRGGKRIVAMTARESLEPANDDESLLSSAIHTAQHWLGMEVIPQSTVDDENTVDLCLLQASHLEAAHKNGDLKDVNAAVLVLCTRPPTRPQNQAAASCNATFLQQPFGPKKLKASLEAARARFCRHRVHHPSSLHDPPATPNPPFSTELPLHEGASANGTLAPPTRLQSLPSPLRTQTPPPSPAPPTPKIRNVPPHSSSPPTTETPALEDRPMHVLLVDDNAINLRILSTYVRTLGCTFATATNGYEALEAFKEATARAGGGFDVVLMDVSMPVMNGFEATRAIRALERQKRGKAGGGGAPTSPLARRGKACRILALTGLGSAESQREAFSSGMDEFLMKPVPLKRIKEVLFSKIGH</sequence>
<dbReference type="CDD" id="cd00082">
    <property type="entry name" value="HisKA"/>
    <property type="match status" value="1"/>
</dbReference>
<dbReference type="SUPFAM" id="SSF55874">
    <property type="entry name" value="ATPase domain of HSP90 chaperone/DNA topoisomerase II/histidine kinase"/>
    <property type="match status" value="1"/>
</dbReference>
<dbReference type="SMART" id="SM00387">
    <property type="entry name" value="HATPase_c"/>
    <property type="match status" value="1"/>
</dbReference>
<dbReference type="EMBL" id="WWBZ02000007">
    <property type="protein sequence ID" value="KAF4312093.1"/>
    <property type="molecule type" value="Genomic_DNA"/>
</dbReference>
<feature type="compositionally biased region" description="Polar residues" evidence="3">
    <location>
        <begin position="286"/>
        <end position="297"/>
    </location>
</feature>
<dbReference type="PROSITE" id="PS50109">
    <property type="entry name" value="HIS_KIN"/>
    <property type="match status" value="1"/>
</dbReference>
<dbReference type="GO" id="GO:0000155">
    <property type="term" value="F:phosphorelay sensor kinase activity"/>
    <property type="evidence" value="ECO:0007669"/>
    <property type="project" value="InterPro"/>
</dbReference>
<feature type="domain" description="Histidine kinase" evidence="4">
    <location>
        <begin position="561"/>
        <end position="840"/>
    </location>
</feature>
<dbReference type="Gene3D" id="3.40.50.2300">
    <property type="match status" value="1"/>
</dbReference>
<proteinExistence type="predicted"/>
<feature type="region of interest" description="Disordered" evidence="3">
    <location>
        <begin position="246"/>
        <end position="316"/>
    </location>
</feature>
<dbReference type="InterPro" id="IPR003594">
    <property type="entry name" value="HATPase_dom"/>
</dbReference>